<proteinExistence type="predicted"/>
<dbReference type="OrthoDB" id="131202at2157"/>
<reference evidence="2 3" key="1">
    <citation type="submission" date="2018-05" db="EMBL/GenBank/DDBJ databases">
        <title>Draft genome of Methanospirillum lacunae Ki8-1.</title>
        <authorList>
            <person name="Dueholm M.S."/>
            <person name="Nielsen P.H."/>
            <person name="Bakmann L.F."/>
            <person name="Otzen D.E."/>
        </authorList>
    </citation>
    <scope>NUCLEOTIDE SEQUENCE [LARGE SCALE GENOMIC DNA]</scope>
    <source>
        <strain evidence="2 3">Ki8-1</strain>
    </source>
</reference>
<sequence length="128" mass="14331">MRKEGQETIEVTLQTLASEVQKQKDIGSRLVQICCARIGDDFELHYSFEHVDQDQKFKFVDLKLITDAGSPINSITGIYFAAFGYENEISDLYGLKIQGNLLDFKGTFITTSIPYPFGKPTVAKKEGA</sequence>
<dbReference type="AlphaFoldDB" id="A0A2V2MYU7"/>
<evidence type="ECO:0000313" key="2">
    <source>
        <dbReference type="EMBL" id="PWR71480.1"/>
    </source>
</evidence>
<dbReference type="RefSeq" id="WP_109969098.1">
    <property type="nucleotide sequence ID" value="NZ_CP176093.1"/>
</dbReference>
<gene>
    <name evidence="2" type="ORF">DK846_11500</name>
</gene>
<organism evidence="2 3">
    <name type="scientific">Methanospirillum lacunae</name>
    <dbReference type="NCBI Taxonomy" id="668570"/>
    <lineage>
        <taxon>Archaea</taxon>
        <taxon>Methanobacteriati</taxon>
        <taxon>Methanobacteriota</taxon>
        <taxon>Stenosarchaea group</taxon>
        <taxon>Methanomicrobia</taxon>
        <taxon>Methanomicrobiales</taxon>
        <taxon>Methanospirillaceae</taxon>
        <taxon>Methanospirillum</taxon>
    </lineage>
</organism>
<name>A0A2V2MYU7_9EURY</name>
<feature type="domain" description="NADH:ubiquinone oxidoreductase 30kDa subunit" evidence="1">
    <location>
        <begin position="13"/>
        <end position="100"/>
    </location>
</feature>
<dbReference type="Pfam" id="PF00329">
    <property type="entry name" value="Complex1_30kDa"/>
    <property type="match status" value="1"/>
</dbReference>
<dbReference type="InterPro" id="IPR037232">
    <property type="entry name" value="NADH_quin_OxRdtase_su_C/D-like"/>
</dbReference>
<dbReference type="GO" id="GO:0008137">
    <property type="term" value="F:NADH dehydrogenase (ubiquinone) activity"/>
    <property type="evidence" value="ECO:0007669"/>
    <property type="project" value="InterPro"/>
</dbReference>
<dbReference type="SUPFAM" id="SSF143243">
    <property type="entry name" value="Nqo5-like"/>
    <property type="match status" value="1"/>
</dbReference>
<comment type="caution">
    <text evidence="2">The sequence shown here is derived from an EMBL/GenBank/DDBJ whole genome shotgun (WGS) entry which is preliminary data.</text>
</comment>
<dbReference type="Gene3D" id="3.30.460.80">
    <property type="entry name" value="NADH:ubiquinone oxidoreductase, 30kDa subunit"/>
    <property type="match status" value="1"/>
</dbReference>
<dbReference type="EMBL" id="QGMY01000008">
    <property type="protein sequence ID" value="PWR71480.1"/>
    <property type="molecule type" value="Genomic_DNA"/>
</dbReference>
<evidence type="ECO:0000313" key="3">
    <source>
        <dbReference type="Proteomes" id="UP000245657"/>
    </source>
</evidence>
<dbReference type="InterPro" id="IPR001268">
    <property type="entry name" value="NADH_UbQ_OxRdtase_30kDa_su"/>
</dbReference>
<accession>A0A2V2MYU7</accession>
<keyword evidence="3" id="KW-1185">Reference proteome</keyword>
<dbReference type="Proteomes" id="UP000245657">
    <property type="component" value="Unassembled WGS sequence"/>
</dbReference>
<protein>
    <submittedName>
        <fullName evidence="2">NADH dehydrogenase subunit</fullName>
    </submittedName>
</protein>
<dbReference type="GeneID" id="97550374"/>
<evidence type="ECO:0000259" key="1">
    <source>
        <dbReference type="Pfam" id="PF00329"/>
    </source>
</evidence>